<proteinExistence type="predicted"/>
<dbReference type="RefSeq" id="WP_285606366.1">
    <property type="nucleotide sequence ID" value="NZ_BSDC01000001.1"/>
</dbReference>
<dbReference type="Gene3D" id="2.160.20.10">
    <property type="entry name" value="Single-stranded right-handed beta-helix, Pectin lyase-like"/>
    <property type="match status" value="2"/>
</dbReference>
<reference evidence="3" key="1">
    <citation type="journal article" date="2023" name="Antonie Van Leeuwenhoek">
        <title>Mesoterricola silvestris gen. nov., sp. nov., Mesoterricola sediminis sp. nov., Geothrix oryzae sp. nov., Geothrix edaphica sp. nov., Geothrix rubra sp. nov., and Geothrix limicola sp. nov., six novel members of Acidobacteriota isolated from soils.</title>
        <authorList>
            <person name="Itoh H."/>
            <person name="Sugisawa Y."/>
            <person name="Mise K."/>
            <person name="Xu Z."/>
            <person name="Kuniyasu M."/>
            <person name="Ushijima N."/>
            <person name="Kawano K."/>
            <person name="Kobayashi E."/>
            <person name="Shiratori Y."/>
            <person name="Masuda Y."/>
            <person name="Senoo K."/>
        </authorList>
    </citation>
    <scope>NUCLEOTIDE SEQUENCE</scope>
    <source>
        <strain evidence="3">Red802</strain>
    </source>
</reference>
<evidence type="ECO:0000313" key="4">
    <source>
        <dbReference type="Proteomes" id="UP001165044"/>
    </source>
</evidence>
<keyword evidence="4" id="KW-1185">Reference proteome</keyword>
<dbReference type="PANTHER" id="PTHR36453:SF1">
    <property type="entry name" value="RIGHT HANDED BETA HELIX DOMAIN-CONTAINING PROTEIN"/>
    <property type="match status" value="1"/>
</dbReference>
<dbReference type="PANTHER" id="PTHR36453">
    <property type="entry name" value="SECRETED PROTEIN-RELATED"/>
    <property type="match status" value="1"/>
</dbReference>
<dbReference type="SMART" id="SM00710">
    <property type="entry name" value="PbH1"/>
    <property type="match status" value="6"/>
</dbReference>
<dbReference type="InterPro" id="IPR039448">
    <property type="entry name" value="Beta_helix"/>
</dbReference>
<evidence type="ECO:0000256" key="1">
    <source>
        <dbReference type="SAM" id="SignalP"/>
    </source>
</evidence>
<sequence>MIPLETPRALARLGLCLLPLLLAGACGSGGQEAVPAPSAPPAVQNLLKEVFVAPEGLPGNPGTLAAPTTLEGAQALLRQVPRATPGILRVTLRGGRYLRTSTFALVAADSGSAANPVEYVAYAGETPRLVGGAAIDPQALRTVASTDPNWARLDSAARPYIRVADLGALRAGMGSLASRTAAGGEVNRAMEAFADGRPLTLARYPKAVEAGSVNLSPPATLRVSGSLTPDATGDYAYKGTDAYGHPYYQLAKGGELWSIAASAASADWNLSNRRDLGGTGTAATWGSWETFAGPAGTFPPFSGASGNAFIAPADGSRPMPGFMLIRATDGSTQITAPESRMGLWRAGEAMYFGEGYYAWAAYHGALSSIDPAGGTLQLSTSPPYGLREGHPFFLYNLLEELTDPGDYFIDRVNARLYLRPPSDVLPNELLLSTLTSPLLSLRGVGRVTWSGISFEAAQGNLVDAQTCTRVTFSRCRFLNAGGWGLLLGGSANHVDACELAYLGKGGIWACGGSRPTLTDSGTVLENCDIHHYDRLFWSYLPGIQLTSINYVPFNDDCSGITVQHNEIHHAPHQAILFQGNNHTFRYNLIHHVCQWTNDAGAIYSQRDWASQGNLLQFNLIRHGGGPFGTWTPAIYLDTGGSGVTIEGNILYQAGPTLAIQHNGGRDVKMRYNVISGGWFGAVSVNYVTTYANNIPGSSLNLLERLAHFAYQAPPWSTAYPWLAPIPNDWTQVQGSHWLEPENCVFYGNLFQGRSSDAIRQENVFPALAPPLAWFAQVSNNPVQVDPQFTDPANLDFRLRAGSPMYGIPGFPGIDAAKIGIQR</sequence>
<dbReference type="SUPFAM" id="SSF51126">
    <property type="entry name" value="Pectin lyase-like"/>
    <property type="match status" value="2"/>
</dbReference>
<name>A0ABQ5PVV5_9BACT</name>
<dbReference type="Pfam" id="PF13229">
    <property type="entry name" value="Beta_helix"/>
    <property type="match status" value="1"/>
</dbReference>
<feature type="chain" id="PRO_5046730542" description="Right handed beta helix domain-containing protein" evidence="1">
    <location>
        <begin position="26"/>
        <end position="822"/>
    </location>
</feature>
<feature type="signal peptide" evidence="1">
    <location>
        <begin position="1"/>
        <end position="25"/>
    </location>
</feature>
<dbReference type="Proteomes" id="UP001165044">
    <property type="component" value="Unassembled WGS sequence"/>
</dbReference>
<evidence type="ECO:0000313" key="3">
    <source>
        <dbReference type="EMBL" id="GLH66289.1"/>
    </source>
</evidence>
<evidence type="ECO:0000259" key="2">
    <source>
        <dbReference type="Pfam" id="PF13229"/>
    </source>
</evidence>
<feature type="domain" description="Right handed beta helix" evidence="2">
    <location>
        <begin position="441"/>
        <end position="593"/>
    </location>
</feature>
<protein>
    <recommendedName>
        <fullName evidence="2">Right handed beta helix domain-containing protein</fullName>
    </recommendedName>
</protein>
<accession>A0ABQ5PVV5</accession>
<dbReference type="EMBL" id="BSDC01000001">
    <property type="protein sequence ID" value="GLH66289.1"/>
    <property type="molecule type" value="Genomic_DNA"/>
</dbReference>
<comment type="caution">
    <text evidence="3">The sequence shown here is derived from an EMBL/GenBank/DDBJ whole genome shotgun (WGS) entry which is preliminary data.</text>
</comment>
<dbReference type="InterPro" id="IPR012334">
    <property type="entry name" value="Pectin_lyas_fold"/>
</dbReference>
<dbReference type="InterPro" id="IPR011050">
    <property type="entry name" value="Pectin_lyase_fold/virulence"/>
</dbReference>
<keyword evidence="1" id="KW-0732">Signal</keyword>
<dbReference type="InterPro" id="IPR006626">
    <property type="entry name" value="PbH1"/>
</dbReference>
<organism evidence="3 4">
    <name type="scientific">Geothrix edaphica</name>
    <dbReference type="NCBI Taxonomy" id="2927976"/>
    <lineage>
        <taxon>Bacteria</taxon>
        <taxon>Pseudomonadati</taxon>
        <taxon>Acidobacteriota</taxon>
        <taxon>Holophagae</taxon>
        <taxon>Holophagales</taxon>
        <taxon>Holophagaceae</taxon>
        <taxon>Geothrix</taxon>
    </lineage>
</organism>
<gene>
    <name evidence="3" type="ORF">GETHED_06530</name>
</gene>